<proteinExistence type="predicted"/>
<dbReference type="OrthoDB" id="10556149at2759"/>
<sequence>MRFSTSAVLATVAICAGQTFADCTIVDTPAGKTAKPCTNRDNTWTCHSGRDSAFVYRDNEGAINIGSLHQKYIFKIACPERWVDLSCDANTPRWSLDLGCPNEKIDVFHYV</sequence>
<evidence type="ECO:0000313" key="3">
    <source>
        <dbReference type="Proteomes" id="UP000811619"/>
    </source>
</evidence>
<comment type="caution">
    <text evidence="2">The sequence shown here is derived from an EMBL/GenBank/DDBJ whole genome shotgun (WGS) entry which is preliminary data.</text>
</comment>
<organism evidence="2 3">
    <name type="scientific">Claviceps africana</name>
    <dbReference type="NCBI Taxonomy" id="83212"/>
    <lineage>
        <taxon>Eukaryota</taxon>
        <taxon>Fungi</taxon>
        <taxon>Dikarya</taxon>
        <taxon>Ascomycota</taxon>
        <taxon>Pezizomycotina</taxon>
        <taxon>Sordariomycetes</taxon>
        <taxon>Hypocreomycetidae</taxon>
        <taxon>Hypocreales</taxon>
        <taxon>Clavicipitaceae</taxon>
        <taxon>Claviceps</taxon>
    </lineage>
</organism>
<accession>A0A8K0NK03</accession>
<keyword evidence="3" id="KW-1185">Reference proteome</keyword>
<feature type="chain" id="PRO_5035457708" evidence="1">
    <location>
        <begin position="22"/>
        <end position="111"/>
    </location>
</feature>
<gene>
    <name evidence="2" type="ORF">E4U42_005516</name>
</gene>
<dbReference type="EMBL" id="SRPY01000523">
    <property type="protein sequence ID" value="KAG5922296.1"/>
    <property type="molecule type" value="Genomic_DNA"/>
</dbReference>
<name>A0A8K0NK03_9HYPO</name>
<keyword evidence="1" id="KW-0732">Signal</keyword>
<evidence type="ECO:0000313" key="2">
    <source>
        <dbReference type="EMBL" id="KAG5922296.1"/>
    </source>
</evidence>
<feature type="signal peptide" evidence="1">
    <location>
        <begin position="1"/>
        <end position="21"/>
    </location>
</feature>
<protein>
    <submittedName>
        <fullName evidence="2">Uncharacterized protein</fullName>
    </submittedName>
</protein>
<dbReference type="AlphaFoldDB" id="A0A8K0NK03"/>
<reference evidence="2" key="1">
    <citation type="journal article" date="2020" name="bioRxiv">
        <title>Whole genome comparisons of ergot fungi reveals the divergence and evolution of species within the genus Claviceps are the result of varying mechanisms driving genome evolution and host range expansion.</title>
        <authorList>
            <person name="Wyka S.A."/>
            <person name="Mondo S.J."/>
            <person name="Liu M."/>
            <person name="Dettman J."/>
            <person name="Nalam V."/>
            <person name="Broders K.D."/>
        </authorList>
    </citation>
    <scope>NUCLEOTIDE SEQUENCE</scope>
    <source>
        <strain evidence="2">CCC 489</strain>
    </source>
</reference>
<evidence type="ECO:0000256" key="1">
    <source>
        <dbReference type="SAM" id="SignalP"/>
    </source>
</evidence>
<dbReference type="Proteomes" id="UP000811619">
    <property type="component" value="Unassembled WGS sequence"/>
</dbReference>